<dbReference type="PROSITE" id="PS51257">
    <property type="entry name" value="PROKAR_LIPOPROTEIN"/>
    <property type="match status" value="1"/>
</dbReference>
<evidence type="ECO:0000313" key="4">
    <source>
        <dbReference type="Proteomes" id="UP000295129"/>
    </source>
</evidence>
<comment type="similarity">
    <text evidence="1 2">Belongs to the outer membrane factor (OMF) (TC 1.B.17) family.</text>
</comment>
<name>A0A4R6DV04_9RHOO</name>
<dbReference type="OrthoDB" id="9770517at2"/>
<feature type="chain" id="PRO_5020870443" evidence="2">
    <location>
        <begin position="26"/>
        <end position="475"/>
    </location>
</feature>
<dbReference type="Pfam" id="PF02321">
    <property type="entry name" value="OEP"/>
    <property type="match status" value="2"/>
</dbReference>
<dbReference type="AlphaFoldDB" id="A0A4R6DV04"/>
<keyword evidence="4" id="KW-1185">Reference proteome</keyword>
<keyword evidence="2" id="KW-1134">Transmembrane beta strand</keyword>
<dbReference type="GO" id="GO:0005886">
    <property type="term" value="C:plasma membrane"/>
    <property type="evidence" value="ECO:0007669"/>
    <property type="project" value="UniProtKB-SubCell"/>
</dbReference>
<sequence>MSRMPSNFSHPLLAVLAACGLSACAVGPDYRQPELATLPGSFKHEAGWQTVQPREEPAAADENAPWWQPFADPTLDALLRELAAASPGVAQAEARYRQAQAALRATRAGFSPTVGASAGARRSSSGAGSDASIANALTLDLSASWTPDLWGRLRREAEAGRAELQASAADLAALRLSLQATLAQNYIRLRIFDLQRELLAQTEQAYLRSLELTRNQYDAGFAARADVVQAETQLESVRAELLDLAGQRATVENAVAVLAGRPPSALDLGADGSLPQLPAVPPAMPASLLTRRPDLVVAERRVAAANARIGVAEAAWFPELTLSLSGGYQSGSLGRLLDAPSRVWALGPTLAATLFDGGARSAAVEQAVAAHEESAAAWREAVLAALQETEDALARLRALEALAAQQGKVVALAQENERLVTNRYRSGLVSFLEVAVAQNTTLSARRAALDVTRDRLEASVQLVASLGGGWAPALE</sequence>
<dbReference type="GO" id="GO:0015562">
    <property type="term" value="F:efflux transmembrane transporter activity"/>
    <property type="evidence" value="ECO:0007669"/>
    <property type="project" value="InterPro"/>
</dbReference>
<comment type="caution">
    <text evidence="3">The sequence shown here is derived from an EMBL/GenBank/DDBJ whole genome shotgun (WGS) entry which is preliminary data.</text>
</comment>
<keyword evidence="2 3" id="KW-0449">Lipoprotein</keyword>
<accession>A0A4R6DV04</accession>
<dbReference type="NCBIfam" id="TIGR01845">
    <property type="entry name" value="outer_NodT"/>
    <property type="match status" value="1"/>
</dbReference>
<evidence type="ECO:0000256" key="1">
    <source>
        <dbReference type="ARBA" id="ARBA00007613"/>
    </source>
</evidence>
<keyword evidence="2" id="KW-0812">Transmembrane</keyword>
<dbReference type="InterPro" id="IPR003423">
    <property type="entry name" value="OMP_efflux"/>
</dbReference>
<proteinExistence type="inferred from homology"/>
<dbReference type="PANTHER" id="PTHR30203:SF33">
    <property type="entry name" value="BLR4455 PROTEIN"/>
    <property type="match status" value="1"/>
</dbReference>
<dbReference type="EMBL" id="SNVV01000013">
    <property type="protein sequence ID" value="TDN48987.1"/>
    <property type="molecule type" value="Genomic_DNA"/>
</dbReference>
<dbReference type="PANTHER" id="PTHR30203">
    <property type="entry name" value="OUTER MEMBRANE CATION EFFLUX PROTEIN"/>
    <property type="match status" value="1"/>
</dbReference>
<evidence type="ECO:0000313" key="3">
    <source>
        <dbReference type="EMBL" id="TDN48987.1"/>
    </source>
</evidence>
<dbReference type="Gene3D" id="1.20.1600.10">
    <property type="entry name" value="Outer membrane efflux proteins (OEP)"/>
    <property type="match status" value="1"/>
</dbReference>
<evidence type="ECO:0000256" key="2">
    <source>
        <dbReference type="RuleBase" id="RU362097"/>
    </source>
</evidence>
<gene>
    <name evidence="3" type="ORF">C7389_113110</name>
</gene>
<dbReference type="SUPFAM" id="SSF56954">
    <property type="entry name" value="Outer membrane efflux proteins (OEP)"/>
    <property type="match status" value="1"/>
</dbReference>
<keyword evidence="2" id="KW-0472">Membrane</keyword>
<feature type="signal peptide" evidence="2">
    <location>
        <begin position="1"/>
        <end position="25"/>
    </location>
</feature>
<organism evidence="3 4">
    <name type="scientific">Azoarcus indigens</name>
    <dbReference type="NCBI Taxonomy" id="29545"/>
    <lineage>
        <taxon>Bacteria</taxon>
        <taxon>Pseudomonadati</taxon>
        <taxon>Pseudomonadota</taxon>
        <taxon>Betaproteobacteria</taxon>
        <taxon>Rhodocyclales</taxon>
        <taxon>Zoogloeaceae</taxon>
        <taxon>Azoarcus</taxon>
    </lineage>
</organism>
<dbReference type="Proteomes" id="UP000295129">
    <property type="component" value="Unassembled WGS sequence"/>
</dbReference>
<dbReference type="Gene3D" id="2.20.200.10">
    <property type="entry name" value="Outer membrane efflux proteins (OEP)"/>
    <property type="match status" value="1"/>
</dbReference>
<reference evidence="3 4" key="1">
    <citation type="submission" date="2019-03" db="EMBL/GenBank/DDBJ databases">
        <title>Genomic Encyclopedia of Type Strains, Phase IV (KMG-IV): sequencing the most valuable type-strain genomes for metagenomic binning, comparative biology and taxonomic classification.</title>
        <authorList>
            <person name="Goeker M."/>
        </authorList>
    </citation>
    <scope>NUCLEOTIDE SEQUENCE [LARGE SCALE GENOMIC DNA]</scope>
    <source>
        <strain evidence="3 4">DSM 12121</strain>
    </source>
</reference>
<keyword evidence="2" id="KW-0732">Signal</keyword>
<keyword evidence="2" id="KW-0564">Palmitate</keyword>
<protein>
    <submittedName>
        <fullName evidence="3">NodT family efflux transporter outer membrane factor (OMF) lipoprotein</fullName>
    </submittedName>
</protein>
<comment type="subcellular location">
    <subcellularLocation>
        <location evidence="2">Cell membrane</location>
        <topology evidence="2">Lipid-anchor</topology>
    </subcellularLocation>
</comment>
<dbReference type="InterPro" id="IPR010131">
    <property type="entry name" value="MdtP/NodT-like"/>
</dbReference>